<dbReference type="InterPro" id="IPR000408">
    <property type="entry name" value="Reg_chr_condens"/>
</dbReference>
<dbReference type="PANTHER" id="PTHR22870:SF408">
    <property type="entry name" value="OS09G0560450 PROTEIN"/>
    <property type="match status" value="1"/>
</dbReference>
<dbReference type="InterPro" id="IPR009091">
    <property type="entry name" value="RCC1/BLIP-II"/>
</dbReference>
<keyword evidence="1" id="KW-0677">Repeat</keyword>
<organism evidence="3 4">
    <name type="scientific">Triparma columacea</name>
    <dbReference type="NCBI Taxonomy" id="722753"/>
    <lineage>
        <taxon>Eukaryota</taxon>
        <taxon>Sar</taxon>
        <taxon>Stramenopiles</taxon>
        <taxon>Ochrophyta</taxon>
        <taxon>Bolidophyceae</taxon>
        <taxon>Parmales</taxon>
        <taxon>Triparmaceae</taxon>
        <taxon>Triparma</taxon>
    </lineage>
</organism>
<reference evidence="4" key="1">
    <citation type="journal article" date="2023" name="Commun. Biol.">
        <title>Genome analysis of Parmales, the sister group of diatoms, reveals the evolutionary specialization of diatoms from phago-mixotrophs to photoautotrophs.</title>
        <authorList>
            <person name="Ban H."/>
            <person name="Sato S."/>
            <person name="Yoshikawa S."/>
            <person name="Yamada K."/>
            <person name="Nakamura Y."/>
            <person name="Ichinomiya M."/>
            <person name="Sato N."/>
            <person name="Blanc-Mathieu R."/>
            <person name="Endo H."/>
            <person name="Kuwata A."/>
            <person name="Ogata H."/>
        </authorList>
    </citation>
    <scope>NUCLEOTIDE SEQUENCE [LARGE SCALE GENOMIC DNA]</scope>
</reference>
<dbReference type="EMBL" id="BRYA01000452">
    <property type="protein sequence ID" value="GMI48987.1"/>
    <property type="molecule type" value="Genomic_DNA"/>
</dbReference>
<protein>
    <submittedName>
        <fullName evidence="3">Uncharacterized protein</fullName>
    </submittedName>
</protein>
<keyword evidence="4" id="KW-1185">Reference proteome</keyword>
<feature type="repeat" description="RCC1" evidence="2">
    <location>
        <begin position="163"/>
        <end position="215"/>
    </location>
</feature>
<name>A0A9W7LGV4_9STRA</name>
<dbReference type="InterPro" id="IPR051210">
    <property type="entry name" value="Ub_ligase/GEF_domain"/>
</dbReference>
<dbReference type="Proteomes" id="UP001165065">
    <property type="component" value="Unassembled WGS sequence"/>
</dbReference>
<evidence type="ECO:0000313" key="3">
    <source>
        <dbReference type="EMBL" id="GMI48987.1"/>
    </source>
</evidence>
<evidence type="ECO:0000256" key="1">
    <source>
        <dbReference type="ARBA" id="ARBA00022737"/>
    </source>
</evidence>
<gene>
    <name evidence="3" type="ORF">TrCOL_g6208</name>
</gene>
<sequence>MKLGQALPIETDFRSVSYSAGSGHAAAVNKDGIALTFSMGSKGNRFGQLGRGKDAKHVTLDVPQAVSCVEDVKNAYTGGTKDSGHTALLTQEGVLWMAGCDRWQQLGLGSPGAGAAGYTWSGGKIWRRSFKKNSAIASLMTGDEHIVDVALGGDHTAVLTSSKNVYCWGRGGQGQLGVAGNPFVSAPMKSNKFSGDPAVKAICALRDCTATVNEDGNVIKSAGKCEKVLVEGFKECLRAAKHSKLICQEN</sequence>
<dbReference type="Pfam" id="PF13540">
    <property type="entry name" value="RCC1_2"/>
    <property type="match status" value="1"/>
</dbReference>
<proteinExistence type="predicted"/>
<dbReference type="PRINTS" id="PR00633">
    <property type="entry name" value="RCCNDNSATION"/>
</dbReference>
<dbReference type="AlphaFoldDB" id="A0A9W7LGV4"/>
<dbReference type="SUPFAM" id="SSF50985">
    <property type="entry name" value="RCC1/BLIP-II"/>
    <property type="match status" value="1"/>
</dbReference>
<evidence type="ECO:0000256" key="2">
    <source>
        <dbReference type="PROSITE-ProRule" id="PRU00235"/>
    </source>
</evidence>
<comment type="caution">
    <text evidence="3">The sequence shown here is derived from an EMBL/GenBank/DDBJ whole genome shotgun (WGS) entry which is preliminary data.</text>
</comment>
<dbReference type="PANTHER" id="PTHR22870">
    <property type="entry name" value="REGULATOR OF CHROMOSOME CONDENSATION"/>
    <property type="match status" value="1"/>
</dbReference>
<dbReference type="OrthoDB" id="199121at2759"/>
<evidence type="ECO:0000313" key="4">
    <source>
        <dbReference type="Proteomes" id="UP001165065"/>
    </source>
</evidence>
<feature type="repeat" description="RCC1" evidence="2">
    <location>
        <begin position="93"/>
        <end position="162"/>
    </location>
</feature>
<accession>A0A9W7LGV4</accession>
<dbReference type="PROSITE" id="PS50012">
    <property type="entry name" value="RCC1_3"/>
    <property type="match status" value="2"/>
</dbReference>
<dbReference type="Gene3D" id="2.130.10.30">
    <property type="entry name" value="Regulator of chromosome condensation 1/beta-lactamase-inhibitor protein II"/>
    <property type="match status" value="1"/>
</dbReference>